<gene>
    <name evidence="2" type="ORF">WICANDRAFT_19185</name>
</gene>
<dbReference type="GO" id="GO:0003735">
    <property type="term" value="F:structural constituent of ribosome"/>
    <property type="evidence" value="ECO:0007669"/>
    <property type="project" value="TreeGrafter"/>
</dbReference>
<dbReference type="InterPro" id="IPR024388">
    <property type="entry name" value="Ribosomal_mL58"/>
</dbReference>
<organism evidence="2 3">
    <name type="scientific">Wickerhamomyces anomalus (strain ATCC 58044 / CBS 1984 / NCYC 433 / NRRL Y-366-8)</name>
    <name type="common">Yeast</name>
    <name type="synonym">Hansenula anomala</name>
    <dbReference type="NCBI Taxonomy" id="683960"/>
    <lineage>
        <taxon>Eukaryota</taxon>
        <taxon>Fungi</taxon>
        <taxon>Dikarya</taxon>
        <taxon>Ascomycota</taxon>
        <taxon>Saccharomycotina</taxon>
        <taxon>Saccharomycetes</taxon>
        <taxon>Phaffomycetales</taxon>
        <taxon>Wickerhamomycetaceae</taxon>
        <taxon>Wickerhamomyces</taxon>
    </lineage>
</organism>
<keyword evidence="3" id="KW-1185">Reference proteome</keyword>
<sequence length="137" mass="15773">LIHHPPPSAPSSTSEIPDLFLPNDDPRKGLNLSGEQIDINNAPPLSTPSEKKYHLSPKDVEEIQRLRASEPYTYTKKVLAEKFNVSPFTISLVSDVSKERKQDMDDRLAQIKQGWSKGKAQARLDRKKRQQYWYRDE</sequence>
<dbReference type="STRING" id="683960.A0A1E3NVA5"/>
<reference evidence="2 3" key="1">
    <citation type="journal article" date="2016" name="Proc. Natl. Acad. Sci. U.S.A.">
        <title>Comparative genomics of biotechnologically important yeasts.</title>
        <authorList>
            <person name="Riley R."/>
            <person name="Haridas S."/>
            <person name="Wolfe K.H."/>
            <person name="Lopes M.R."/>
            <person name="Hittinger C.T."/>
            <person name="Goeker M."/>
            <person name="Salamov A.A."/>
            <person name="Wisecaver J.H."/>
            <person name="Long T.M."/>
            <person name="Calvey C.H."/>
            <person name="Aerts A.L."/>
            <person name="Barry K.W."/>
            <person name="Choi C."/>
            <person name="Clum A."/>
            <person name="Coughlan A.Y."/>
            <person name="Deshpande S."/>
            <person name="Douglass A.P."/>
            <person name="Hanson S.J."/>
            <person name="Klenk H.-P."/>
            <person name="LaButti K.M."/>
            <person name="Lapidus A."/>
            <person name="Lindquist E.A."/>
            <person name="Lipzen A.M."/>
            <person name="Meier-Kolthoff J.P."/>
            <person name="Ohm R.A."/>
            <person name="Otillar R.P."/>
            <person name="Pangilinan J.L."/>
            <person name="Peng Y."/>
            <person name="Rokas A."/>
            <person name="Rosa C.A."/>
            <person name="Scheuner C."/>
            <person name="Sibirny A.A."/>
            <person name="Slot J.C."/>
            <person name="Stielow J.B."/>
            <person name="Sun H."/>
            <person name="Kurtzman C.P."/>
            <person name="Blackwell M."/>
            <person name="Grigoriev I.V."/>
            <person name="Jeffries T.W."/>
        </authorList>
    </citation>
    <scope>NUCLEOTIDE SEQUENCE [LARGE SCALE GENOMIC DNA]</scope>
    <source>
        <strain evidence="3">ATCC 58044 / CBS 1984 / NCYC 433 / NRRL Y-366-8</strain>
    </source>
</reference>
<dbReference type="AlphaFoldDB" id="A0A1E3NVA5"/>
<dbReference type="OrthoDB" id="6021263at2759"/>
<feature type="region of interest" description="Disordered" evidence="1">
    <location>
        <begin position="1"/>
        <end position="57"/>
    </location>
</feature>
<accession>A0A1E3NVA5</accession>
<dbReference type="EMBL" id="KV454214">
    <property type="protein sequence ID" value="ODQ57056.1"/>
    <property type="molecule type" value="Genomic_DNA"/>
</dbReference>
<dbReference type="PANTHER" id="PTHR28266:SF1">
    <property type="entry name" value="LARGE RIBOSOMAL SUBUNIT PROTEIN ML58"/>
    <property type="match status" value="1"/>
</dbReference>
<evidence type="ECO:0008006" key="4">
    <source>
        <dbReference type="Google" id="ProtNLM"/>
    </source>
</evidence>
<dbReference type="Proteomes" id="UP000094112">
    <property type="component" value="Unassembled WGS sequence"/>
</dbReference>
<dbReference type="GeneID" id="30198064"/>
<dbReference type="PANTHER" id="PTHR28266">
    <property type="entry name" value="54S RIBOSOMAL PROTEIN L20, MITOCHONDRIAL"/>
    <property type="match status" value="1"/>
</dbReference>
<proteinExistence type="predicted"/>
<feature type="non-terminal residue" evidence="2">
    <location>
        <position position="137"/>
    </location>
</feature>
<dbReference type="GO" id="GO:0005762">
    <property type="term" value="C:mitochondrial large ribosomal subunit"/>
    <property type="evidence" value="ECO:0007669"/>
    <property type="project" value="TreeGrafter"/>
</dbReference>
<dbReference type="RefSeq" id="XP_019036263.1">
    <property type="nucleotide sequence ID" value="XM_019180818.2"/>
</dbReference>
<name>A0A1E3NVA5_WICAA</name>
<feature type="non-terminal residue" evidence="2">
    <location>
        <position position="1"/>
    </location>
</feature>
<evidence type="ECO:0000256" key="1">
    <source>
        <dbReference type="SAM" id="MobiDB-lite"/>
    </source>
</evidence>
<feature type="region of interest" description="Disordered" evidence="1">
    <location>
        <begin position="112"/>
        <end position="137"/>
    </location>
</feature>
<protein>
    <recommendedName>
        <fullName evidence="4">Required for respiratory growth protein 9, mitochondrial</fullName>
    </recommendedName>
</protein>
<evidence type="ECO:0000313" key="2">
    <source>
        <dbReference type="EMBL" id="ODQ57056.1"/>
    </source>
</evidence>
<evidence type="ECO:0000313" key="3">
    <source>
        <dbReference type="Proteomes" id="UP000094112"/>
    </source>
</evidence>
<dbReference type="Pfam" id="PF12824">
    <property type="entry name" value="MRP-L20"/>
    <property type="match status" value="1"/>
</dbReference>